<accession>A0A2D1GPC9</accession>
<dbReference type="RefSeq" id="YP_009615418.1">
    <property type="nucleotide sequence ID" value="NC_042043.1"/>
</dbReference>
<name>A0A2D1GPC9_9CAUD</name>
<proteinExistence type="predicted"/>
<organism evidence="5 6">
    <name type="scientific">Escherichia phage SRT8</name>
    <dbReference type="NCBI Taxonomy" id="2496545"/>
    <lineage>
        <taxon>Viruses</taxon>
        <taxon>Duplodnaviria</taxon>
        <taxon>Heunggongvirae</taxon>
        <taxon>Uroviricota</taxon>
        <taxon>Caudoviricetes</taxon>
        <taxon>Drexlerviridae</taxon>
        <taxon>Tunavirinae</taxon>
        <taxon>Sertoctavirus</taxon>
        <taxon>Sertoctavirus SRT8</taxon>
    </lineage>
</organism>
<keyword evidence="6" id="KW-1185">Reference proteome</keyword>
<dbReference type="Pfam" id="PF06791">
    <property type="entry name" value="TMP_2"/>
    <property type="match status" value="1"/>
</dbReference>
<dbReference type="Pfam" id="PF09718">
    <property type="entry name" value="Tape_meas_lam_C"/>
    <property type="match status" value="1"/>
</dbReference>
<evidence type="ECO:0000256" key="1">
    <source>
        <dbReference type="SAM" id="Coils"/>
    </source>
</evidence>
<feature type="coiled-coil region" evidence="1">
    <location>
        <begin position="42"/>
        <end position="69"/>
    </location>
</feature>
<dbReference type="NCBIfam" id="TIGR01541">
    <property type="entry name" value="tape_meas_lam_C"/>
    <property type="match status" value="1"/>
</dbReference>
<evidence type="ECO:0000259" key="3">
    <source>
        <dbReference type="Pfam" id="PF06791"/>
    </source>
</evidence>
<dbReference type="EMBL" id="MF996376">
    <property type="protein sequence ID" value="ATN93793.1"/>
    <property type="molecule type" value="Genomic_DNA"/>
</dbReference>
<evidence type="ECO:0000313" key="6">
    <source>
        <dbReference type="Proteomes" id="UP000228763"/>
    </source>
</evidence>
<dbReference type="Proteomes" id="UP000228763">
    <property type="component" value="Segment"/>
</dbReference>
<dbReference type="KEGG" id="vg:40091880"/>
<dbReference type="InterPro" id="IPR009628">
    <property type="entry name" value="Phage_tape_measure_N"/>
</dbReference>
<protein>
    <submittedName>
        <fullName evidence="5">TtpM</fullName>
    </submittedName>
</protein>
<feature type="region of interest" description="Disordered" evidence="2">
    <location>
        <begin position="502"/>
        <end position="523"/>
    </location>
</feature>
<evidence type="ECO:0000256" key="2">
    <source>
        <dbReference type="SAM" id="MobiDB-lite"/>
    </source>
</evidence>
<dbReference type="GeneID" id="40091880"/>
<feature type="domain" description="Bacteriophage tail tape measure N-terminal" evidence="3">
    <location>
        <begin position="196"/>
        <end position="359"/>
    </location>
</feature>
<sequence>MAEQYAGLSLGVDVSQVDRAVKSLREFAKANDGAADSTHEFLNQTEVAKQKAKDHARELSKQAKEYSNVVAAIDPTVKSMNRLRETAKQLDALWKKGVVPDDEFFRLGEVLESQEVALRKNQQALTAEGRAAAEASRQKEVATKAGQNFIKSLEQQALFAGKTAQEVLELKAAQLGVSEQAAPFIAQLNNQAKGLKLAGVSAGQYAQAMRMLPAQITDVVTSLASGMPVWLVAIQQGGQIKDSFGGLGNTFKVLLSFLNPLNVGLGVTVGALGALIYKVVSTRNEIKETQSAVNTQLGITGDYADRLSLNIMGIAKAADQSADEVIKAFISTKDGAEESLQKMLDVGISYDEARQRVEQYKKSGDFTALNVDIEQHRLKVLEIKDAWSDAAEEVKNYYTGANEGKQSVALGGAVDPIVKVLEQAKTLNQQVNTARIEGNKHVAKTVDLINKEYLAADRVAGAEKALADARKNANAIAASGNKEAIANAQKLIKIREDEVKQAKEAEKKKGTKGGKKGSGGITRAPTEQLDKELYVLQAQLVTLQKHASINDRISQQRKALWAVEGQIQVLEEAQSTRKLTNAEQALLLEQKQVLARAQQKAELGDQIAQQERLNQLNQDSVKFVLQMEQATKTLNDTRSMGALAAQREAERQKMQADWLAKGGSLEDDTFKRMQEAQEKYYAAEDEKRGDWLAGAQSAFATYGEEATNMYDNVGNIASNALSGMSDMMAEFLMTGEANFADFAKSIISQIIQMITKMVIFNSISGMMGGSTWSFAGGFANGGYTGNGGKYEPKGVVHGGEFVFTKEATSRIGVGNLNRLMRGYANGGSVGNASRGAGLTLSSGGAGAGNYIDVSGMRVDVNNGNDPKGLEQGIRMICNEMINESFSQGGKAYTYIMEKTGG</sequence>
<reference evidence="5 6" key="1">
    <citation type="submission" date="2017-09" db="EMBL/GenBank/DDBJ databases">
        <title>Complete genome sequence analysis of the novel Escherichia coli phage SRT8.</title>
        <authorList>
            <person name="Fan X."/>
            <person name="Zhao K."/>
            <person name="Song S."/>
            <person name="Zhao Z."/>
        </authorList>
    </citation>
    <scope>NUCLEOTIDE SEQUENCE [LARGE SCALE GENOMIC DNA]</scope>
</reference>
<keyword evidence="1" id="KW-0175">Coiled coil</keyword>
<dbReference type="InterPro" id="IPR006431">
    <property type="entry name" value="Phage_tape_meas_C"/>
</dbReference>
<feature type="domain" description="Bacteriophage tail tape measure C-terminal" evidence="4">
    <location>
        <begin position="689"/>
        <end position="763"/>
    </location>
</feature>
<evidence type="ECO:0000259" key="4">
    <source>
        <dbReference type="Pfam" id="PF09718"/>
    </source>
</evidence>
<evidence type="ECO:0000313" key="5">
    <source>
        <dbReference type="EMBL" id="ATN93793.1"/>
    </source>
</evidence>